<proteinExistence type="predicted"/>
<comment type="caution">
    <text evidence="2">The sequence shown here is derived from an EMBL/GenBank/DDBJ whole genome shotgun (WGS) entry which is preliminary data.</text>
</comment>
<organism evidence="2 3">
    <name type="scientific">Pelomonas parva</name>
    <dbReference type="NCBI Taxonomy" id="3299032"/>
    <lineage>
        <taxon>Bacteria</taxon>
        <taxon>Pseudomonadati</taxon>
        <taxon>Pseudomonadota</taxon>
        <taxon>Betaproteobacteria</taxon>
        <taxon>Burkholderiales</taxon>
        <taxon>Sphaerotilaceae</taxon>
        <taxon>Roseateles</taxon>
    </lineage>
</organism>
<feature type="transmembrane region" description="Helical" evidence="1">
    <location>
        <begin position="7"/>
        <end position="27"/>
    </location>
</feature>
<protein>
    <recommendedName>
        <fullName evidence="4">DUF4131 domain-containing protein</fullName>
    </recommendedName>
</protein>
<evidence type="ECO:0000313" key="3">
    <source>
        <dbReference type="Proteomes" id="UP001606210"/>
    </source>
</evidence>
<gene>
    <name evidence="2" type="ORF">ACG00Y_03735</name>
</gene>
<evidence type="ECO:0000256" key="1">
    <source>
        <dbReference type="SAM" id="Phobius"/>
    </source>
</evidence>
<name>A0ABW7EXH4_9BURK</name>
<evidence type="ECO:0008006" key="4">
    <source>
        <dbReference type="Google" id="ProtNLM"/>
    </source>
</evidence>
<dbReference type="RefSeq" id="WP_394476074.1">
    <property type="nucleotide sequence ID" value="NZ_JBIGHV010000001.1"/>
</dbReference>
<dbReference type="EMBL" id="JBIGHV010000001">
    <property type="protein sequence ID" value="MFG6429005.1"/>
    <property type="molecule type" value="Genomic_DNA"/>
</dbReference>
<feature type="transmembrane region" description="Helical" evidence="1">
    <location>
        <begin position="33"/>
        <end position="53"/>
    </location>
</feature>
<evidence type="ECO:0000313" key="2">
    <source>
        <dbReference type="EMBL" id="MFG6429005.1"/>
    </source>
</evidence>
<keyword evidence="1" id="KW-0472">Membrane</keyword>
<dbReference type="Proteomes" id="UP001606210">
    <property type="component" value="Unassembled WGS sequence"/>
</dbReference>
<keyword evidence="3" id="KW-1185">Reference proteome</keyword>
<reference evidence="2 3" key="1">
    <citation type="submission" date="2024-08" db="EMBL/GenBank/DDBJ databases">
        <authorList>
            <person name="Lu H."/>
        </authorList>
    </citation>
    <scope>NUCLEOTIDE SEQUENCE [LARGE SCALE GENOMIC DNA]</scope>
    <source>
        <strain evidence="2 3">LYH14W</strain>
    </source>
</reference>
<accession>A0ABW7EXH4</accession>
<keyword evidence="1" id="KW-0812">Transmembrane</keyword>
<keyword evidence="1" id="KW-1133">Transmembrane helix</keyword>
<feature type="transmembrane region" description="Helical" evidence="1">
    <location>
        <begin position="65"/>
        <end position="90"/>
    </location>
</feature>
<sequence length="181" mass="19298">MRIKAIHVGAAVALLPFILLAPMFGLGWELRPVMLPVLLTSAFMSLFLTMGWISTKAWRRPVKLMAMLAMLLVSVSCALSALVLVVGSLMQATTASLPLGDGCRVDADRVGGLGDYLIVVSRVCPRAGLWQRSTRLLSDEEAGVKALRSTPAAPDGAAQVAVTLSRYGKPDAETVLRLPAR</sequence>